<dbReference type="InterPro" id="IPR029063">
    <property type="entry name" value="SAM-dependent_MTases_sf"/>
</dbReference>
<evidence type="ECO:0000313" key="1">
    <source>
        <dbReference type="EMBL" id="ERT06026.1"/>
    </source>
</evidence>
<accession>U7QHX6</accession>
<dbReference type="Pfam" id="PF06080">
    <property type="entry name" value="DUF938"/>
    <property type="match status" value="1"/>
</dbReference>
<sequence length="216" mass="24000">MNQSPDVRQYAPATERNRQPILEVLQRVLPAKGIILEIASGTGEHAIFLAPRLQTHQWLPSDVESSHRASIQAWQSYFPSENLYPPLALDVRDSVWPVESSLELDGIELENNPITAIVCINMIHIAPWSACLGLMAGAGRILPQGGILYLYGPFKQGGKHTSESNIMFDESLRASHPEWGVRDLEEVTTVAKTHALEHIETISMPANNLSVVFQHH</sequence>
<proteinExistence type="predicted"/>
<dbReference type="InterPro" id="IPR010342">
    <property type="entry name" value="DUF938"/>
</dbReference>
<evidence type="ECO:0008006" key="3">
    <source>
        <dbReference type="Google" id="ProtNLM"/>
    </source>
</evidence>
<keyword evidence="2" id="KW-1185">Reference proteome</keyword>
<dbReference type="OrthoDB" id="450870at2"/>
<dbReference type="AlphaFoldDB" id="U7QHX6"/>
<dbReference type="EMBL" id="AUZM01000044">
    <property type="protein sequence ID" value="ERT06026.1"/>
    <property type="molecule type" value="Genomic_DNA"/>
</dbReference>
<dbReference type="Proteomes" id="UP000017127">
    <property type="component" value="Unassembled WGS sequence"/>
</dbReference>
<dbReference type="RefSeq" id="WP_023067773.1">
    <property type="nucleotide sequence ID" value="NZ_AUZM01000044.1"/>
</dbReference>
<protein>
    <recommendedName>
        <fullName evidence="3">Methyltransferase domain protein</fullName>
    </recommendedName>
</protein>
<dbReference type="PATRIC" id="fig|1348334.3.peg.3918"/>
<gene>
    <name evidence="1" type="ORF">M595_4051</name>
</gene>
<comment type="caution">
    <text evidence="1">The sequence shown here is derived from an EMBL/GenBank/DDBJ whole genome shotgun (WGS) entry which is preliminary data.</text>
</comment>
<organism evidence="1 2">
    <name type="scientific">Lyngbya aestuarii BL J</name>
    <dbReference type="NCBI Taxonomy" id="1348334"/>
    <lineage>
        <taxon>Bacteria</taxon>
        <taxon>Bacillati</taxon>
        <taxon>Cyanobacteriota</taxon>
        <taxon>Cyanophyceae</taxon>
        <taxon>Oscillatoriophycideae</taxon>
        <taxon>Oscillatoriales</taxon>
        <taxon>Microcoleaceae</taxon>
        <taxon>Lyngbya</taxon>
    </lineage>
</organism>
<name>U7QHX6_9CYAN</name>
<dbReference type="SUPFAM" id="SSF53335">
    <property type="entry name" value="S-adenosyl-L-methionine-dependent methyltransferases"/>
    <property type="match status" value="1"/>
</dbReference>
<dbReference type="PANTHER" id="PTHR20974">
    <property type="entry name" value="UPF0585 PROTEIN CG18661"/>
    <property type="match status" value="1"/>
</dbReference>
<dbReference type="Gene3D" id="3.40.50.150">
    <property type="entry name" value="Vaccinia Virus protein VP39"/>
    <property type="match status" value="1"/>
</dbReference>
<dbReference type="PANTHER" id="PTHR20974:SF0">
    <property type="entry name" value="UPF0585 PROTEIN CG18661"/>
    <property type="match status" value="1"/>
</dbReference>
<evidence type="ECO:0000313" key="2">
    <source>
        <dbReference type="Proteomes" id="UP000017127"/>
    </source>
</evidence>
<reference evidence="1 2" key="1">
    <citation type="journal article" date="2013" name="Front. Microbiol.">
        <title>Comparative genomic analyses of the cyanobacterium, Lyngbya aestuarii BL J, a powerful hydrogen producer.</title>
        <authorList>
            <person name="Kothari A."/>
            <person name="Vaughn M."/>
            <person name="Garcia-Pichel F."/>
        </authorList>
    </citation>
    <scope>NUCLEOTIDE SEQUENCE [LARGE SCALE GENOMIC DNA]</scope>
    <source>
        <strain evidence="1 2">BL J</strain>
    </source>
</reference>